<dbReference type="SUPFAM" id="SSF56037">
    <property type="entry name" value="PheT/TilS domain"/>
    <property type="match status" value="1"/>
</dbReference>
<evidence type="ECO:0000313" key="10">
    <source>
        <dbReference type="EMBL" id="PWJ42534.1"/>
    </source>
</evidence>
<proteinExistence type="inferred from homology"/>
<sequence length="444" mass="52083">MLQDFLTFINLKKLFSQEHRLLVAVSGGVDSVVLVHLLQMANFNFSIAHCNFSLRAEESDKDEKFVESLAEELNVPFHSIRFDTNSYAEKHQKSIQMAARDLRYDWFDKLVEEHQFDFLLTAHHTSDVLETMIFNLTKGTGIEGLHGILPQKDKLIRPLLFTDKDSLTAFAIQNNWKWREDQSNASNKYARNMIRNQVTPLLQKINPTVTLGIKETADRIRGVEKIFFREVERVKSQGIRWQGETFFFSLRTLVDYDTEEQETFLYYILREYGFSYAQIKQVVSVLEKHSGKEFFNEKYSLVKDRDFLVMTPKELGNDFELEISKELQNVKLSDEELTFEVLPKERWKLDTSPYIAALDYDRLTFPLRIRNWQAGEKMKPLGFKNRKKVSDVLTDLKVPRNLKQKVKVLESGGDICWVIGHRMDDRFKVKSETKTVLQIRLKKQ</sequence>
<dbReference type="PANTHER" id="PTHR43033:SF1">
    <property type="entry name" value="TRNA(ILE)-LYSIDINE SYNTHASE-RELATED"/>
    <property type="match status" value="1"/>
</dbReference>
<dbReference type="RefSeq" id="WP_109616675.1">
    <property type="nucleotide sequence ID" value="NZ_QGDO01000002.1"/>
</dbReference>
<evidence type="ECO:0000256" key="2">
    <source>
        <dbReference type="ARBA" id="ARBA00022490"/>
    </source>
</evidence>
<evidence type="ECO:0000256" key="6">
    <source>
        <dbReference type="ARBA" id="ARBA00022840"/>
    </source>
</evidence>
<comment type="domain">
    <text evidence="8">The N-terminal region contains the highly conserved SGGXDS motif, predicted to be a P-loop motif involved in ATP binding.</text>
</comment>
<comment type="function">
    <text evidence="8">Ligates lysine onto the cytidine present at position 34 of the AUA codon-specific tRNA(Ile) that contains the anticodon CAU, in an ATP-dependent manner. Cytidine is converted to lysidine, thus changing the amino acid specificity of the tRNA from methionine to isoleucine.</text>
</comment>
<evidence type="ECO:0000256" key="8">
    <source>
        <dbReference type="HAMAP-Rule" id="MF_01161"/>
    </source>
</evidence>
<dbReference type="InterPro" id="IPR012094">
    <property type="entry name" value="tRNA_Ile_lys_synt"/>
</dbReference>
<dbReference type="InterPro" id="IPR012795">
    <property type="entry name" value="tRNA_Ile_lys_synt_N"/>
</dbReference>
<dbReference type="HAMAP" id="MF_01161">
    <property type="entry name" value="tRNA_Ile_lys_synt"/>
    <property type="match status" value="1"/>
</dbReference>
<dbReference type="GO" id="GO:0005737">
    <property type="term" value="C:cytoplasm"/>
    <property type="evidence" value="ECO:0007669"/>
    <property type="project" value="UniProtKB-SubCell"/>
</dbReference>
<dbReference type="InterPro" id="IPR012796">
    <property type="entry name" value="Lysidine-tRNA-synth_C"/>
</dbReference>
<dbReference type="AlphaFoldDB" id="A0A315ZCQ7"/>
<dbReference type="NCBIfam" id="TIGR02432">
    <property type="entry name" value="lysidine_TilS_N"/>
    <property type="match status" value="1"/>
</dbReference>
<accession>A0A315ZCQ7</accession>
<dbReference type="GO" id="GO:0032267">
    <property type="term" value="F:tRNA(Ile)-lysidine synthase activity"/>
    <property type="evidence" value="ECO:0007669"/>
    <property type="project" value="UniProtKB-EC"/>
</dbReference>
<evidence type="ECO:0000256" key="1">
    <source>
        <dbReference type="ARBA" id="ARBA00004496"/>
    </source>
</evidence>
<dbReference type="OrthoDB" id="9807403at2"/>
<dbReference type="NCBIfam" id="TIGR02433">
    <property type="entry name" value="lysidine_TilS_C"/>
    <property type="match status" value="1"/>
</dbReference>
<feature type="domain" description="Lysidine-tRNA(Ile) synthetase C-terminal" evidence="9">
    <location>
        <begin position="367"/>
        <end position="439"/>
    </location>
</feature>
<dbReference type="CDD" id="cd01992">
    <property type="entry name" value="TilS_N"/>
    <property type="match status" value="1"/>
</dbReference>
<dbReference type="PANTHER" id="PTHR43033">
    <property type="entry name" value="TRNA(ILE)-LYSIDINE SYNTHASE-RELATED"/>
    <property type="match status" value="1"/>
</dbReference>
<comment type="catalytic activity">
    <reaction evidence="7 8">
        <text>cytidine(34) in tRNA(Ile2) + L-lysine + ATP = lysidine(34) in tRNA(Ile2) + AMP + diphosphate + H(+)</text>
        <dbReference type="Rhea" id="RHEA:43744"/>
        <dbReference type="Rhea" id="RHEA-COMP:10625"/>
        <dbReference type="Rhea" id="RHEA-COMP:10670"/>
        <dbReference type="ChEBI" id="CHEBI:15378"/>
        <dbReference type="ChEBI" id="CHEBI:30616"/>
        <dbReference type="ChEBI" id="CHEBI:32551"/>
        <dbReference type="ChEBI" id="CHEBI:33019"/>
        <dbReference type="ChEBI" id="CHEBI:82748"/>
        <dbReference type="ChEBI" id="CHEBI:83665"/>
        <dbReference type="ChEBI" id="CHEBI:456215"/>
        <dbReference type="EC" id="6.3.4.19"/>
    </reaction>
</comment>
<dbReference type="InterPro" id="IPR011063">
    <property type="entry name" value="TilS/TtcA_N"/>
</dbReference>
<dbReference type="Proteomes" id="UP000245535">
    <property type="component" value="Unassembled WGS sequence"/>
</dbReference>
<keyword evidence="11" id="KW-1185">Reference proteome</keyword>
<dbReference type="GO" id="GO:0005524">
    <property type="term" value="F:ATP binding"/>
    <property type="evidence" value="ECO:0007669"/>
    <property type="project" value="UniProtKB-UniRule"/>
</dbReference>
<dbReference type="SMART" id="SM00977">
    <property type="entry name" value="TilS_C"/>
    <property type="match status" value="1"/>
</dbReference>
<keyword evidence="4 8" id="KW-0819">tRNA processing</keyword>
<name>A0A315ZCQ7_SEDFL</name>
<keyword evidence="3 8" id="KW-0436">Ligase</keyword>
<dbReference type="EC" id="6.3.4.19" evidence="8"/>
<evidence type="ECO:0000256" key="7">
    <source>
        <dbReference type="ARBA" id="ARBA00048539"/>
    </source>
</evidence>
<keyword evidence="2 8" id="KW-0963">Cytoplasm</keyword>
<dbReference type="EMBL" id="QGDO01000002">
    <property type="protein sequence ID" value="PWJ42534.1"/>
    <property type="molecule type" value="Genomic_DNA"/>
</dbReference>
<keyword evidence="5 8" id="KW-0547">Nucleotide-binding</keyword>
<dbReference type="Pfam" id="PF11734">
    <property type="entry name" value="TilS_C"/>
    <property type="match status" value="1"/>
</dbReference>
<dbReference type="SUPFAM" id="SSF52402">
    <property type="entry name" value="Adenine nucleotide alpha hydrolases-like"/>
    <property type="match status" value="1"/>
</dbReference>
<organism evidence="10 11">
    <name type="scientific">Sediminitomix flava</name>
    <dbReference type="NCBI Taxonomy" id="379075"/>
    <lineage>
        <taxon>Bacteria</taxon>
        <taxon>Pseudomonadati</taxon>
        <taxon>Bacteroidota</taxon>
        <taxon>Cytophagia</taxon>
        <taxon>Cytophagales</taxon>
        <taxon>Flammeovirgaceae</taxon>
        <taxon>Sediminitomix</taxon>
    </lineage>
</organism>
<feature type="binding site" evidence="8">
    <location>
        <begin position="26"/>
        <end position="31"/>
    </location>
    <ligand>
        <name>ATP</name>
        <dbReference type="ChEBI" id="CHEBI:30616"/>
    </ligand>
</feature>
<dbReference type="InterPro" id="IPR014729">
    <property type="entry name" value="Rossmann-like_a/b/a_fold"/>
</dbReference>
<keyword evidence="6 8" id="KW-0067">ATP-binding</keyword>
<dbReference type="Pfam" id="PF01171">
    <property type="entry name" value="ATP_bind_3"/>
    <property type="match status" value="1"/>
</dbReference>
<comment type="similarity">
    <text evidence="8">Belongs to the tRNA(Ile)-lysidine synthase family.</text>
</comment>
<evidence type="ECO:0000313" key="11">
    <source>
        <dbReference type="Proteomes" id="UP000245535"/>
    </source>
</evidence>
<dbReference type="Gene3D" id="3.40.50.620">
    <property type="entry name" value="HUPs"/>
    <property type="match status" value="1"/>
</dbReference>
<evidence type="ECO:0000256" key="5">
    <source>
        <dbReference type="ARBA" id="ARBA00022741"/>
    </source>
</evidence>
<reference evidence="10 11" key="1">
    <citation type="submission" date="2018-03" db="EMBL/GenBank/DDBJ databases">
        <title>Genomic Encyclopedia of Archaeal and Bacterial Type Strains, Phase II (KMG-II): from individual species to whole genera.</title>
        <authorList>
            <person name="Goeker M."/>
        </authorList>
    </citation>
    <scope>NUCLEOTIDE SEQUENCE [LARGE SCALE GENOMIC DNA]</scope>
    <source>
        <strain evidence="10 11">DSM 28229</strain>
    </source>
</reference>
<comment type="caution">
    <text evidence="10">The sequence shown here is derived from an EMBL/GenBank/DDBJ whole genome shotgun (WGS) entry which is preliminary data.</text>
</comment>
<comment type="subcellular location">
    <subcellularLocation>
        <location evidence="1 8">Cytoplasm</location>
    </subcellularLocation>
</comment>
<gene>
    <name evidence="8" type="primary">tilS</name>
    <name evidence="10" type="ORF">BC781_10277</name>
</gene>
<evidence type="ECO:0000259" key="9">
    <source>
        <dbReference type="SMART" id="SM00977"/>
    </source>
</evidence>
<evidence type="ECO:0000256" key="3">
    <source>
        <dbReference type="ARBA" id="ARBA00022598"/>
    </source>
</evidence>
<evidence type="ECO:0000256" key="4">
    <source>
        <dbReference type="ARBA" id="ARBA00022694"/>
    </source>
</evidence>
<protein>
    <recommendedName>
        <fullName evidence="8">tRNA(Ile)-lysidine synthase</fullName>
        <ecNumber evidence="8">6.3.4.19</ecNumber>
    </recommendedName>
    <alternativeName>
        <fullName evidence="8">tRNA(Ile)-2-lysyl-cytidine synthase</fullName>
    </alternativeName>
    <alternativeName>
        <fullName evidence="8">tRNA(Ile)-lysidine synthetase</fullName>
    </alternativeName>
</protein>
<dbReference type="GO" id="GO:0006400">
    <property type="term" value="P:tRNA modification"/>
    <property type="evidence" value="ECO:0007669"/>
    <property type="project" value="UniProtKB-UniRule"/>
</dbReference>